<evidence type="ECO:0000313" key="1">
    <source>
        <dbReference type="Proteomes" id="UP000887574"/>
    </source>
</evidence>
<keyword evidence="1" id="KW-1185">Reference proteome</keyword>
<proteinExistence type="predicted"/>
<sequence>MLDIAKCHEEVMRAECTNPVANLLLGQMQYQVQSYMKIKGMIDEDGQLQDDEKPAKNCQLLVDYAESKISFGLKVEQHSLFTFILIFMALFIF</sequence>
<accession>A0A915DM33</accession>
<organism evidence="1 2">
    <name type="scientific">Ditylenchus dipsaci</name>
    <dbReference type="NCBI Taxonomy" id="166011"/>
    <lineage>
        <taxon>Eukaryota</taxon>
        <taxon>Metazoa</taxon>
        <taxon>Ecdysozoa</taxon>
        <taxon>Nematoda</taxon>
        <taxon>Chromadorea</taxon>
        <taxon>Rhabditida</taxon>
        <taxon>Tylenchina</taxon>
        <taxon>Tylenchomorpha</taxon>
        <taxon>Sphaerularioidea</taxon>
        <taxon>Anguinidae</taxon>
        <taxon>Anguininae</taxon>
        <taxon>Ditylenchus</taxon>
    </lineage>
</organism>
<reference evidence="2" key="1">
    <citation type="submission" date="2022-11" db="UniProtKB">
        <authorList>
            <consortium name="WormBaseParasite"/>
        </authorList>
    </citation>
    <scope>IDENTIFICATION</scope>
</reference>
<protein>
    <submittedName>
        <fullName evidence="2">Uncharacterized protein</fullName>
    </submittedName>
</protein>
<dbReference type="Proteomes" id="UP000887574">
    <property type="component" value="Unplaced"/>
</dbReference>
<dbReference type="WBParaSite" id="jg21511">
    <property type="protein sequence ID" value="jg21511"/>
    <property type="gene ID" value="jg21511"/>
</dbReference>
<dbReference type="AlphaFoldDB" id="A0A915DM33"/>
<name>A0A915DM33_9BILA</name>
<evidence type="ECO:0000313" key="2">
    <source>
        <dbReference type="WBParaSite" id="jg21511"/>
    </source>
</evidence>